<gene>
    <name evidence="2" type="ORF">E2562_018624</name>
</gene>
<evidence type="ECO:0000313" key="3">
    <source>
        <dbReference type="Proteomes" id="UP000479710"/>
    </source>
</evidence>
<evidence type="ECO:0000313" key="2">
    <source>
        <dbReference type="EMBL" id="KAF0892831.1"/>
    </source>
</evidence>
<name>A0A6G1BYH8_9ORYZ</name>
<keyword evidence="3" id="KW-1185">Reference proteome</keyword>
<dbReference type="AlphaFoldDB" id="A0A6G1BYH8"/>
<proteinExistence type="predicted"/>
<dbReference type="EMBL" id="SPHZ02000011">
    <property type="protein sequence ID" value="KAF0892831.1"/>
    <property type="molecule type" value="Genomic_DNA"/>
</dbReference>
<reference evidence="2 3" key="1">
    <citation type="submission" date="2019-11" db="EMBL/GenBank/DDBJ databases">
        <title>Whole genome sequence of Oryza granulata.</title>
        <authorList>
            <person name="Li W."/>
        </authorList>
    </citation>
    <scope>NUCLEOTIDE SEQUENCE [LARGE SCALE GENOMIC DNA]</scope>
    <source>
        <strain evidence="3">cv. Menghai</strain>
        <tissue evidence="2">Leaf</tissue>
    </source>
</reference>
<dbReference type="Proteomes" id="UP000479710">
    <property type="component" value="Unassembled WGS sequence"/>
</dbReference>
<feature type="region of interest" description="Disordered" evidence="1">
    <location>
        <begin position="75"/>
        <end position="103"/>
    </location>
</feature>
<evidence type="ECO:0000256" key="1">
    <source>
        <dbReference type="SAM" id="MobiDB-lite"/>
    </source>
</evidence>
<accession>A0A6G1BYH8</accession>
<sequence length="103" mass="11036">MTTRGGGVVTSTAWIWKAARCTVTGGNSKGVCLGLEQAEAEPDPGASGSPNPRHGRAWIQYDYDRLRWISSPSLEAPRPRLRCPAKSLPSPRSSPHRPSRGGA</sequence>
<organism evidence="2 3">
    <name type="scientific">Oryza meyeriana var. granulata</name>
    <dbReference type="NCBI Taxonomy" id="110450"/>
    <lineage>
        <taxon>Eukaryota</taxon>
        <taxon>Viridiplantae</taxon>
        <taxon>Streptophyta</taxon>
        <taxon>Embryophyta</taxon>
        <taxon>Tracheophyta</taxon>
        <taxon>Spermatophyta</taxon>
        <taxon>Magnoliopsida</taxon>
        <taxon>Liliopsida</taxon>
        <taxon>Poales</taxon>
        <taxon>Poaceae</taxon>
        <taxon>BOP clade</taxon>
        <taxon>Oryzoideae</taxon>
        <taxon>Oryzeae</taxon>
        <taxon>Oryzinae</taxon>
        <taxon>Oryza</taxon>
        <taxon>Oryza meyeriana</taxon>
    </lineage>
</organism>
<feature type="compositionally biased region" description="Basic residues" evidence="1">
    <location>
        <begin position="94"/>
        <end position="103"/>
    </location>
</feature>
<protein>
    <submittedName>
        <fullName evidence="2">Uncharacterized protein</fullName>
    </submittedName>
</protein>
<comment type="caution">
    <text evidence="2">The sequence shown here is derived from an EMBL/GenBank/DDBJ whole genome shotgun (WGS) entry which is preliminary data.</text>
</comment>